<feature type="region of interest" description="Disordered" evidence="1">
    <location>
        <begin position="546"/>
        <end position="592"/>
    </location>
</feature>
<keyword evidence="3" id="KW-1185">Reference proteome</keyword>
<feature type="region of interest" description="Disordered" evidence="1">
    <location>
        <begin position="165"/>
        <end position="242"/>
    </location>
</feature>
<gene>
    <name evidence="2" type="ORF">AAE3_LOCUS7206</name>
</gene>
<feature type="region of interest" description="Disordered" evidence="1">
    <location>
        <begin position="1"/>
        <end position="100"/>
    </location>
</feature>
<protein>
    <submittedName>
        <fullName evidence="2">Uncharacterized protein</fullName>
    </submittedName>
</protein>
<name>A0A8S0XSD7_CYCAE</name>
<evidence type="ECO:0000313" key="3">
    <source>
        <dbReference type="Proteomes" id="UP000467700"/>
    </source>
</evidence>
<dbReference type="Proteomes" id="UP000467700">
    <property type="component" value="Unassembled WGS sequence"/>
</dbReference>
<feature type="compositionally biased region" description="Polar residues" evidence="1">
    <location>
        <begin position="457"/>
        <end position="500"/>
    </location>
</feature>
<sequence>MSVESVATGSGSSSSSHGARDPRTNTMVTKRGGTWGGGERKKEKRPGVPRSLMISPNLDALLEHEDRMRQSPVSPYALSVQTTSPRSGASTATISPSGGMELGVGIGVGVGGGMGGGLPPPPRRTRGPKSPLTQVVAPLGGVGNQENVAPTTSNPYINRAPTLADVLGGDRKGDGSNAWRQQSEGGEGDRVAGFVEAAMGSSSGAAGRRRPLLSHAHSPSLSSDSTDSHAPPSTVEHEPRISISSTVYQASDADHSLDYNSDMSHRHSFIDIYSPNPHQTSFPTSEPVSPLLFARASLDSLDSASSKPPVPTTPKPTFTKPTLRSRQSSPKPSDDRLPPTTNFLDVDERADLVRKSRKLARVFGQTPGADAMAHQDTNRAALPVSAWRAHSRKKDLSIYASRRHSMPLTPDDISFLSLVSPTFEESNPTSSSRTRDRRKNRPSSPTSFIDLSEDHTSSTTDPGADTTHQAAQTPPDNLASSSVGPQPHPNTDSDAMSSLDTEVEIESAEELERRRKRERLAKLHRFLGSRVPANLVLGIDDLHVEASLPPPQGSPTPPSTSKSGSSESDEVSGSRKTWMKRRRSSSVIAPPSSWCEDVDRLKEELDDKEKAINVRRAQKMEKVFGVAPPPNALPHPHSPSPSVPAVAATLIKSAQVLPSGAVAPTDTPALPSSRNPNRTSYIHKSNTVIGIASVGATTGKAGTGKGKKNNRPGTSESAKGLLQKGPGAMDGWGFDERLVPVVGGHGAGGEGGRGDRHSNIYSHYQHSLNSLGDILDRDDRESLAELHEYLNTPGVPPHEVPPTSTLTQADDSGRATPTPTSNTPATRRLSSASLKSERRRSLPARTSLISLASLASLSSITSDLTTTSIEPTSASTVSTPKADVSSFQLRRRRAAKLTQFFGVDYRELISDVLESIENGVQAERQRGTLREEEVQDLLAKLRNLKTKRQSFI</sequence>
<comment type="caution">
    <text evidence="2">The sequence shown here is derived from an EMBL/GenBank/DDBJ whole genome shotgun (WGS) entry which is preliminary data.</text>
</comment>
<feature type="region of interest" description="Disordered" evidence="1">
    <location>
        <begin position="422"/>
        <end position="510"/>
    </location>
</feature>
<feature type="compositionally biased region" description="Polar residues" evidence="1">
    <location>
        <begin position="79"/>
        <end position="96"/>
    </location>
</feature>
<dbReference type="EMBL" id="CACVBS010000046">
    <property type="protein sequence ID" value="CAA7264761.1"/>
    <property type="molecule type" value="Genomic_DNA"/>
</dbReference>
<dbReference type="OrthoDB" id="354769at2759"/>
<dbReference type="AlphaFoldDB" id="A0A8S0XSD7"/>
<feature type="compositionally biased region" description="Polar residues" evidence="1">
    <location>
        <begin position="422"/>
        <end position="432"/>
    </location>
</feature>
<feature type="region of interest" description="Disordered" evidence="1">
    <location>
        <begin position="300"/>
        <end position="349"/>
    </location>
</feature>
<feature type="compositionally biased region" description="Low complexity" evidence="1">
    <location>
        <begin position="814"/>
        <end position="828"/>
    </location>
</feature>
<feature type="region of interest" description="Disordered" evidence="1">
    <location>
        <begin position="696"/>
        <end position="725"/>
    </location>
</feature>
<reference evidence="2 3" key="1">
    <citation type="submission" date="2020-01" db="EMBL/GenBank/DDBJ databases">
        <authorList>
            <person name="Gupta K D."/>
        </authorList>
    </citation>
    <scope>NUCLEOTIDE SEQUENCE [LARGE SCALE GENOMIC DNA]</scope>
</reference>
<feature type="region of interest" description="Disordered" evidence="1">
    <location>
        <begin position="114"/>
        <end position="133"/>
    </location>
</feature>
<organism evidence="2 3">
    <name type="scientific">Cyclocybe aegerita</name>
    <name type="common">Black poplar mushroom</name>
    <name type="synonym">Agrocybe aegerita</name>
    <dbReference type="NCBI Taxonomy" id="1973307"/>
    <lineage>
        <taxon>Eukaryota</taxon>
        <taxon>Fungi</taxon>
        <taxon>Dikarya</taxon>
        <taxon>Basidiomycota</taxon>
        <taxon>Agaricomycotina</taxon>
        <taxon>Agaricomycetes</taxon>
        <taxon>Agaricomycetidae</taxon>
        <taxon>Agaricales</taxon>
        <taxon>Agaricineae</taxon>
        <taxon>Bolbitiaceae</taxon>
        <taxon>Cyclocybe</taxon>
    </lineage>
</organism>
<proteinExistence type="predicted"/>
<accession>A0A8S0XSD7</accession>
<evidence type="ECO:0000256" key="1">
    <source>
        <dbReference type="SAM" id="MobiDB-lite"/>
    </source>
</evidence>
<feature type="compositionally biased region" description="Pro residues" evidence="1">
    <location>
        <begin position="548"/>
        <end position="558"/>
    </location>
</feature>
<feature type="compositionally biased region" description="Low complexity" evidence="1">
    <location>
        <begin position="213"/>
        <end position="231"/>
    </location>
</feature>
<feature type="compositionally biased region" description="Low complexity" evidence="1">
    <location>
        <begin position="197"/>
        <end position="206"/>
    </location>
</feature>
<evidence type="ECO:0000313" key="2">
    <source>
        <dbReference type="EMBL" id="CAA7264761.1"/>
    </source>
</evidence>
<feature type="region of interest" description="Disordered" evidence="1">
    <location>
        <begin position="790"/>
        <end position="841"/>
    </location>
</feature>